<dbReference type="SUPFAM" id="SSF53098">
    <property type="entry name" value="Ribonuclease H-like"/>
    <property type="match status" value="1"/>
</dbReference>
<dbReference type="PANTHER" id="PTHR47331:SF2">
    <property type="match status" value="1"/>
</dbReference>
<evidence type="ECO:0000313" key="1">
    <source>
        <dbReference type="EMBL" id="GFU44360.1"/>
    </source>
</evidence>
<dbReference type="PANTHER" id="PTHR47331">
    <property type="entry name" value="PHD-TYPE DOMAIN-CONTAINING PROTEIN"/>
    <property type="match status" value="1"/>
</dbReference>
<proteinExistence type="predicted"/>
<organism evidence="1 2">
    <name type="scientific">Nephila pilipes</name>
    <name type="common">Giant wood spider</name>
    <name type="synonym">Nephila maculata</name>
    <dbReference type="NCBI Taxonomy" id="299642"/>
    <lineage>
        <taxon>Eukaryota</taxon>
        <taxon>Metazoa</taxon>
        <taxon>Ecdysozoa</taxon>
        <taxon>Arthropoda</taxon>
        <taxon>Chelicerata</taxon>
        <taxon>Arachnida</taxon>
        <taxon>Araneae</taxon>
        <taxon>Araneomorphae</taxon>
        <taxon>Entelegynae</taxon>
        <taxon>Araneoidea</taxon>
        <taxon>Nephilidae</taxon>
        <taxon>Nephila</taxon>
    </lineage>
</organism>
<comment type="caution">
    <text evidence="1">The sequence shown here is derived from an EMBL/GenBank/DDBJ whole genome shotgun (WGS) entry which is preliminary data.</text>
</comment>
<reference evidence="1" key="1">
    <citation type="submission" date="2020-08" db="EMBL/GenBank/DDBJ databases">
        <title>Multicomponent nature underlies the extraordinary mechanical properties of spider dragline silk.</title>
        <authorList>
            <person name="Kono N."/>
            <person name="Nakamura H."/>
            <person name="Mori M."/>
            <person name="Yoshida Y."/>
            <person name="Ohtoshi R."/>
            <person name="Malay A.D."/>
            <person name="Moran D.A.P."/>
            <person name="Tomita M."/>
            <person name="Numata K."/>
            <person name="Arakawa K."/>
        </authorList>
    </citation>
    <scope>NUCLEOTIDE SEQUENCE</scope>
</reference>
<accession>A0A8X6R313</accession>
<dbReference type="Gene3D" id="3.30.420.10">
    <property type="entry name" value="Ribonuclease H-like superfamily/Ribonuclease H"/>
    <property type="match status" value="1"/>
</dbReference>
<sequence>MLFLDLFEYMRVLDKGYNYKPFVKKNRGREIQNLIERDQWFHYPGKENPAYILSRSIPVSYLVQNSLCYHGPLWLSKPSEFWPSKIEIQNPIGDLELRKEFQIIQNKCAVYDFHFVLDLNKYSDLHKKILTIREITWQFIAPHAPWWGGFYEQLMKSVKEPLKKILSRMYLSFEEMTIILAQIELILNHRPLTFTSNDLNEPLPLSPAYFLLPG</sequence>
<dbReference type="InterPro" id="IPR036397">
    <property type="entry name" value="RNaseH_sf"/>
</dbReference>
<dbReference type="GO" id="GO:0003676">
    <property type="term" value="F:nucleic acid binding"/>
    <property type="evidence" value="ECO:0007669"/>
    <property type="project" value="InterPro"/>
</dbReference>
<dbReference type="OrthoDB" id="8051532at2759"/>
<protein>
    <submittedName>
        <fullName evidence="1">Integrase catalytic domain-containing protein</fullName>
    </submittedName>
</protein>
<evidence type="ECO:0000313" key="2">
    <source>
        <dbReference type="Proteomes" id="UP000887013"/>
    </source>
</evidence>
<dbReference type="InterPro" id="IPR012337">
    <property type="entry name" value="RNaseH-like_sf"/>
</dbReference>
<dbReference type="EMBL" id="BMAW01036529">
    <property type="protein sequence ID" value="GFU44360.1"/>
    <property type="molecule type" value="Genomic_DNA"/>
</dbReference>
<keyword evidence="2" id="KW-1185">Reference proteome</keyword>
<dbReference type="Proteomes" id="UP000887013">
    <property type="component" value="Unassembled WGS sequence"/>
</dbReference>
<name>A0A8X6R313_NEPPI</name>
<gene>
    <name evidence="1" type="primary">AVEN_164417_1</name>
    <name evidence="1" type="ORF">NPIL_513371</name>
</gene>
<dbReference type="AlphaFoldDB" id="A0A8X6R313"/>